<evidence type="ECO:0000313" key="1">
    <source>
        <dbReference type="Proteomes" id="UP000492821"/>
    </source>
</evidence>
<dbReference type="AlphaFoldDB" id="A0A7E4W9H8"/>
<dbReference type="WBParaSite" id="Pan_g8245.t1">
    <property type="protein sequence ID" value="Pan_g8245.t1"/>
    <property type="gene ID" value="Pan_g8245"/>
</dbReference>
<keyword evidence="1" id="KW-1185">Reference proteome</keyword>
<protein>
    <submittedName>
        <fullName evidence="2">G_PROTEIN_RECEP_F1_2 domain-containing protein</fullName>
    </submittedName>
</protein>
<proteinExistence type="predicted"/>
<name>A0A7E4W9H8_PANRE</name>
<reference evidence="2" key="2">
    <citation type="submission" date="2020-10" db="UniProtKB">
        <authorList>
            <consortium name="WormBaseParasite"/>
        </authorList>
    </citation>
    <scope>IDENTIFICATION</scope>
</reference>
<evidence type="ECO:0000313" key="2">
    <source>
        <dbReference type="WBParaSite" id="Pan_g8245.t1"/>
    </source>
</evidence>
<reference evidence="1" key="1">
    <citation type="journal article" date="2013" name="Genetics">
        <title>The draft genome and transcriptome of Panagrellus redivivus are shaped by the harsh demands of a free-living lifestyle.</title>
        <authorList>
            <person name="Srinivasan J."/>
            <person name="Dillman A.R."/>
            <person name="Macchietto M.G."/>
            <person name="Heikkinen L."/>
            <person name="Lakso M."/>
            <person name="Fracchia K.M."/>
            <person name="Antoshechkin I."/>
            <person name="Mortazavi A."/>
            <person name="Wong G."/>
            <person name="Sternberg P.W."/>
        </authorList>
    </citation>
    <scope>NUCLEOTIDE SEQUENCE [LARGE SCALE GENOMIC DNA]</scope>
    <source>
        <strain evidence="1">MT8872</strain>
    </source>
</reference>
<accession>A0A7E4W9H8</accession>
<sequence>MTSTYSKLLKENDTVELIYHVVMILHKSISVYLAFVSVQEAFVMVDNGLSYFYFGIHIQQCVEAECRSMCNAFSVFYIWTVIEPIVYITDQIITKIYYSKEEKSTVEGTTYLVV</sequence>
<organism evidence="1 2">
    <name type="scientific">Panagrellus redivivus</name>
    <name type="common">Microworm</name>
    <dbReference type="NCBI Taxonomy" id="6233"/>
    <lineage>
        <taxon>Eukaryota</taxon>
        <taxon>Metazoa</taxon>
        <taxon>Ecdysozoa</taxon>
        <taxon>Nematoda</taxon>
        <taxon>Chromadorea</taxon>
        <taxon>Rhabditida</taxon>
        <taxon>Tylenchina</taxon>
        <taxon>Panagrolaimomorpha</taxon>
        <taxon>Panagrolaimoidea</taxon>
        <taxon>Panagrolaimidae</taxon>
        <taxon>Panagrellus</taxon>
    </lineage>
</organism>
<dbReference type="Proteomes" id="UP000492821">
    <property type="component" value="Unassembled WGS sequence"/>
</dbReference>